<dbReference type="InterPro" id="IPR003439">
    <property type="entry name" value="ABC_transporter-like_ATP-bd"/>
</dbReference>
<evidence type="ECO:0000259" key="5">
    <source>
        <dbReference type="Pfam" id="PF00005"/>
    </source>
</evidence>
<dbReference type="PANTHER" id="PTHR43776">
    <property type="entry name" value="TRANSPORT ATP-BINDING PROTEIN"/>
    <property type="match status" value="1"/>
</dbReference>
<dbReference type="GO" id="GO:0005524">
    <property type="term" value="F:ATP binding"/>
    <property type="evidence" value="ECO:0007669"/>
    <property type="project" value="UniProtKB-KW"/>
</dbReference>
<dbReference type="PANTHER" id="PTHR43776:SF7">
    <property type="entry name" value="D,D-DIPEPTIDE TRANSPORT ATP-BINDING PROTEIN DDPF-RELATED"/>
    <property type="match status" value="1"/>
</dbReference>
<dbReference type="OrthoDB" id="4008250at2"/>
<dbReference type="InterPro" id="IPR050319">
    <property type="entry name" value="ABC_transp_ATP-bind"/>
</dbReference>
<keyword evidence="2" id="KW-0813">Transport</keyword>
<evidence type="ECO:0000313" key="7">
    <source>
        <dbReference type="EMBL" id="ERK70387.1"/>
    </source>
</evidence>
<dbReference type="GO" id="GO:0015833">
    <property type="term" value="P:peptide transport"/>
    <property type="evidence" value="ECO:0007669"/>
    <property type="project" value="InterPro"/>
</dbReference>
<proteinExistence type="inferred from homology"/>
<dbReference type="SUPFAM" id="SSF52540">
    <property type="entry name" value="P-loop containing nucleoside triphosphate hydrolases"/>
    <property type="match status" value="1"/>
</dbReference>
<gene>
    <name evidence="7" type="ORF">N136_03278</name>
</gene>
<dbReference type="RefSeq" id="WP_021763837.1">
    <property type="nucleotide sequence ID" value="NZ_KI272351.1"/>
</dbReference>
<dbReference type="InterPro" id="IPR013563">
    <property type="entry name" value="Oligopep_ABC_C"/>
</dbReference>
<comment type="similarity">
    <text evidence="1">Belongs to the ABC transporter superfamily.</text>
</comment>
<dbReference type="AlphaFoldDB" id="U2T6Q0"/>
<accession>U2T6Q0</accession>
<evidence type="ECO:0000256" key="4">
    <source>
        <dbReference type="ARBA" id="ARBA00022840"/>
    </source>
</evidence>
<feature type="domain" description="ABC transporter" evidence="5">
    <location>
        <begin position="4"/>
        <end position="34"/>
    </location>
</feature>
<evidence type="ECO:0000256" key="2">
    <source>
        <dbReference type="ARBA" id="ARBA00022448"/>
    </source>
</evidence>
<dbReference type="Pfam" id="PF08352">
    <property type="entry name" value="oligo_HPY"/>
    <property type="match status" value="1"/>
</dbReference>
<protein>
    <recommendedName>
        <fullName evidence="9">ABC transporter ATP-binding protein</fullName>
    </recommendedName>
</protein>
<reference evidence="7 8" key="1">
    <citation type="submission" date="2013-08" db="EMBL/GenBank/DDBJ databases">
        <authorList>
            <person name="Weinstock G."/>
            <person name="Sodergren E."/>
            <person name="Wylie T."/>
            <person name="Fulton L."/>
            <person name="Fulton R."/>
            <person name="Fronick C."/>
            <person name="O'Laughlin M."/>
            <person name="Godfrey J."/>
            <person name="Miner T."/>
            <person name="Herter B."/>
            <person name="Appelbaum E."/>
            <person name="Cordes M."/>
            <person name="Lek S."/>
            <person name="Wollam A."/>
            <person name="Pepin K.H."/>
            <person name="Palsikar V.B."/>
            <person name="Mitreva M."/>
            <person name="Wilson R.K."/>
        </authorList>
    </citation>
    <scope>NUCLEOTIDE SEQUENCE [LARGE SCALE GENOMIC DNA]</scope>
    <source>
        <strain evidence="7 8">ATCC 14665</strain>
    </source>
</reference>
<evidence type="ECO:0000256" key="1">
    <source>
        <dbReference type="ARBA" id="ARBA00005417"/>
    </source>
</evidence>
<feature type="domain" description="Oligopeptide/dipeptide ABC transporter C-terminal" evidence="6">
    <location>
        <begin position="86"/>
        <end position="113"/>
    </location>
</feature>
<evidence type="ECO:0000313" key="8">
    <source>
        <dbReference type="Proteomes" id="UP000016605"/>
    </source>
</evidence>
<dbReference type="GO" id="GO:0016887">
    <property type="term" value="F:ATP hydrolysis activity"/>
    <property type="evidence" value="ECO:0007669"/>
    <property type="project" value="InterPro"/>
</dbReference>
<comment type="caution">
    <text evidence="7">The sequence shown here is derived from an EMBL/GenBank/DDBJ whole genome shotgun (WGS) entry which is preliminary data.</text>
</comment>
<dbReference type="InterPro" id="IPR027417">
    <property type="entry name" value="P-loop_NTPase"/>
</dbReference>
<dbReference type="Gene3D" id="3.40.50.300">
    <property type="entry name" value="P-loop containing nucleotide triphosphate hydrolases"/>
    <property type="match status" value="1"/>
</dbReference>
<name>U2T6Q0_LEIAQ</name>
<keyword evidence="3" id="KW-0547">Nucleotide-binding</keyword>
<dbReference type="EMBL" id="AWVQ01000462">
    <property type="protein sequence ID" value="ERK70387.1"/>
    <property type="molecule type" value="Genomic_DNA"/>
</dbReference>
<sequence length="115" mass="12648">RRRPLHLSGGQRQRVAIARALAPRPEIIVCDEPVSALDVSVQAQVLDLLDDLQRELGLSYLFISHDLGVIQHVSDEVAVMSAGRIVETGSAEQIFRSPADPYTRALLEAAPRLVR</sequence>
<evidence type="ECO:0008006" key="9">
    <source>
        <dbReference type="Google" id="ProtNLM"/>
    </source>
</evidence>
<keyword evidence="4" id="KW-0067">ATP-binding</keyword>
<dbReference type="HOGENOM" id="CLU_000604_1_23_11"/>
<evidence type="ECO:0000256" key="3">
    <source>
        <dbReference type="ARBA" id="ARBA00022741"/>
    </source>
</evidence>
<feature type="non-terminal residue" evidence="7">
    <location>
        <position position="1"/>
    </location>
</feature>
<organism evidence="7 8">
    <name type="scientific">Leifsonia aquatica ATCC 14665</name>
    <dbReference type="NCBI Taxonomy" id="1358026"/>
    <lineage>
        <taxon>Bacteria</taxon>
        <taxon>Bacillati</taxon>
        <taxon>Actinomycetota</taxon>
        <taxon>Actinomycetes</taxon>
        <taxon>Micrococcales</taxon>
        <taxon>Microbacteriaceae</taxon>
        <taxon>Leifsonia</taxon>
    </lineage>
</organism>
<dbReference type="Pfam" id="PF00005">
    <property type="entry name" value="ABC_tran"/>
    <property type="match status" value="1"/>
</dbReference>
<dbReference type="PATRIC" id="fig|1358026.3.peg.2763"/>
<evidence type="ECO:0000259" key="6">
    <source>
        <dbReference type="Pfam" id="PF08352"/>
    </source>
</evidence>
<dbReference type="Proteomes" id="UP000016605">
    <property type="component" value="Unassembled WGS sequence"/>
</dbReference>